<dbReference type="PIRSF" id="PIRSF000429">
    <property type="entry name" value="Ac-CoA_Ac_transf"/>
    <property type="match status" value="1"/>
</dbReference>
<dbReference type="Gene3D" id="3.40.47.10">
    <property type="match status" value="1"/>
</dbReference>
<evidence type="ECO:0000256" key="3">
    <source>
        <dbReference type="ARBA" id="ARBA00023229"/>
    </source>
</evidence>
<dbReference type="NCBIfam" id="TIGR01930">
    <property type="entry name" value="AcCoA-C-Actrans"/>
    <property type="match status" value="1"/>
</dbReference>
<dbReference type="Proteomes" id="UP001451606">
    <property type="component" value="Chromosome"/>
</dbReference>
<evidence type="ECO:0000313" key="7">
    <source>
        <dbReference type="EMBL" id="WYX99941.1"/>
    </source>
</evidence>
<evidence type="ECO:0000313" key="8">
    <source>
        <dbReference type="Proteomes" id="UP001451606"/>
    </source>
</evidence>
<evidence type="ECO:0000259" key="5">
    <source>
        <dbReference type="Pfam" id="PF00108"/>
    </source>
</evidence>
<keyword evidence="2" id="KW-0808">Transferase</keyword>
<keyword evidence="3" id="KW-0414">Isoprene biosynthesis</keyword>
<name>A0AAX4NGH5_9ARCH</name>
<gene>
    <name evidence="7" type="ORF">OXIME_000487</name>
</gene>
<evidence type="ECO:0000256" key="4">
    <source>
        <dbReference type="ARBA" id="ARBA00023315"/>
    </source>
</evidence>
<sequence length="388" mass="41940">MNDVYILSAKRTPIGKFGKSFAALTAPELGSEAVKGAIKASRVVQSDIEEVIMGNVLQAGVGQNPAGQVATLSGLPSEVTKYTVNVVCASGMLAVEHAFREIALGEKNLIVAGGMESMSHSPLMVPSEVRWGPKQLLNKKLEFMDSMLTDGLLDAFYHEHMGISAERSANKFGITRKEADEYAFRSFDLARRNTENRFYSDEIIPVNEVKTDEGIRETSFEDLQKLKPAFGGNGVLTAGNSSQLSDGSSALVIASEKYVNDNNLKPLVKITGFESTSLAPRDFVETPVPCTKKLLSRTGKKIDYYDVIEHNEAFSVASIIVQRQLGIEIDRFNIRGGAIAIGHPLGNSGSRILVTMINSMIKDKLKTGLATICHGGGGAHTMTLEAVR</sequence>
<dbReference type="Pfam" id="PF00108">
    <property type="entry name" value="Thiolase_N"/>
    <property type="match status" value="1"/>
</dbReference>
<dbReference type="RefSeq" id="WP_393971899.1">
    <property type="nucleotide sequence ID" value="NZ_CP133772.1"/>
</dbReference>
<evidence type="ECO:0000256" key="1">
    <source>
        <dbReference type="ARBA" id="ARBA00010982"/>
    </source>
</evidence>
<evidence type="ECO:0000259" key="6">
    <source>
        <dbReference type="Pfam" id="PF02803"/>
    </source>
</evidence>
<dbReference type="PROSITE" id="PS00737">
    <property type="entry name" value="THIOLASE_2"/>
    <property type="match status" value="1"/>
</dbReference>
<dbReference type="SUPFAM" id="SSF53901">
    <property type="entry name" value="Thiolase-like"/>
    <property type="match status" value="2"/>
</dbReference>
<feature type="domain" description="Thiolase N-terminal" evidence="5">
    <location>
        <begin position="4"/>
        <end position="256"/>
    </location>
</feature>
<dbReference type="InterPro" id="IPR020615">
    <property type="entry name" value="Thiolase_acyl_enz_int_AS"/>
</dbReference>
<dbReference type="InterPro" id="IPR016039">
    <property type="entry name" value="Thiolase-like"/>
</dbReference>
<dbReference type="PROSITE" id="PS00098">
    <property type="entry name" value="THIOLASE_1"/>
    <property type="match status" value="1"/>
</dbReference>
<dbReference type="CDD" id="cd00751">
    <property type="entry name" value="thiolase"/>
    <property type="match status" value="1"/>
</dbReference>
<dbReference type="InterPro" id="IPR020613">
    <property type="entry name" value="Thiolase_CS"/>
</dbReference>
<dbReference type="GeneID" id="95967214"/>
<proteinExistence type="inferred from homology"/>
<dbReference type="PANTHER" id="PTHR18919:SF107">
    <property type="entry name" value="ACETYL-COA ACETYLTRANSFERASE, CYTOSOLIC"/>
    <property type="match status" value="1"/>
</dbReference>
<comment type="similarity">
    <text evidence="1">Belongs to the thiolase-like superfamily. Thiolase family.</text>
</comment>
<keyword evidence="4" id="KW-0012">Acyltransferase</keyword>
<reference evidence="7 8" key="1">
    <citation type="submission" date="2023-09" db="EMBL/GenBank/DDBJ databases">
        <authorList>
            <person name="Golyshina O.V."/>
            <person name="Lunev E.A."/>
            <person name="Bargiela R."/>
            <person name="Gaines M.C."/>
            <person name="Daum B."/>
            <person name="Bale N.J."/>
            <person name="Koenen M."/>
            <person name="Sinninghe Damst J.S."/>
            <person name="Yakimov M."/>
            <person name="Golyshin P.N."/>
        </authorList>
    </citation>
    <scope>NUCLEOTIDE SEQUENCE [LARGE SCALE GENOMIC DNA]</scope>
    <source>
        <strain evidence="7 8">M1</strain>
    </source>
</reference>
<dbReference type="PANTHER" id="PTHR18919">
    <property type="entry name" value="ACETYL-COA C-ACYLTRANSFERASE"/>
    <property type="match status" value="1"/>
</dbReference>
<organism evidence="7 8">
    <name type="scientific">Oxyplasma meridianum</name>
    <dbReference type="NCBI Taxonomy" id="3073602"/>
    <lineage>
        <taxon>Archaea</taxon>
        <taxon>Methanobacteriati</taxon>
        <taxon>Thermoplasmatota</taxon>
        <taxon>Thermoplasmata</taxon>
        <taxon>Thermoplasmatales</taxon>
        <taxon>Thermoplasmataceae</taxon>
        <taxon>Oxyplasma</taxon>
    </lineage>
</organism>
<dbReference type="EMBL" id="CP133772">
    <property type="protein sequence ID" value="WYX99941.1"/>
    <property type="molecule type" value="Genomic_DNA"/>
</dbReference>
<dbReference type="NCBIfam" id="NF004983">
    <property type="entry name" value="PRK06366.1"/>
    <property type="match status" value="1"/>
</dbReference>
<dbReference type="KEGG" id="omr:OXIME_000487"/>
<dbReference type="InterPro" id="IPR020617">
    <property type="entry name" value="Thiolase_C"/>
</dbReference>
<evidence type="ECO:0000256" key="2">
    <source>
        <dbReference type="ARBA" id="ARBA00022679"/>
    </source>
</evidence>
<protein>
    <submittedName>
        <fullName evidence="7">Acetyl-CoA C-acetyltransferase</fullName>
    </submittedName>
</protein>
<dbReference type="GO" id="GO:0008299">
    <property type="term" value="P:isoprenoid biosynthetic process"/>
    <property type="evidence" value="ECO:0007669"/>
    <property type="project" value="UniProtKB-KW"/>
</dbReference>
<accession>A0AAX4NGH5</accession>
<dbReference type="AlphaFoldDB" id="A0AAX4NGH5"/>
<dbReference type="InterPro" id="IPR020616">
    <property type="entry name" value="Thiolase_N"/>
</dbReference>
<dbReference type="InterPro" id="IPR002155">
    <property type="entry name" value="Thiolase"/>
</dbReference>
<dbReference type="GO" id="GO:0016747">
    <property type="term" value="F:acyltransferase activity, transferring groups other than amino-acyl groups"/>
    <property type="evidence" value="ECO:0007669"/>
    <property type="project" value="InterPro"/>
</dbReference>
<dbReference type="Pfam" id="PF02803">
    <property type="entry name" value="Thiolase_C"/>
    <property type="match status" value="1"/>
</dbReference>
<feature type="domain" description="Thiolase C-terminal" evidence="6">
    <location>
        <begin position="264"/>
        <end position="385"/>
    </location>
</feature>
<keyword evidence="8" id="KW-1185">Reference proteome</keyword>